<keyword evidence="13" id="KW-0732">Signal</keyword>
<evidence type="ECO:0000256" key="2">
    <source>
        <dbReference type="ARBA" id="ARBA00004922"/>
    </source>
</evidence>
<evidence type="ECO:0000256" key="13">
    <source>
        <dbReference type="SAM" id="SignalP"/>
    </source>
</evidence>
<feature type="transmembrane region" description="Helical" evidence="12">
    <location>
        <begin position="321"/>
        <end position="341"/>
    </location>
</feature>
<evidence type="ECO:0000313" key="15">
    <source>
        <dbReference type="Proteomes" id="UP000250043"/>
    </source>
</evidence>
<accession>A0A8E2DSL4</accession>
<feature type="transmembrane region" description="Helical" evidence="12">
    <location>
        <begin position="348"/>
        <end position="371"/>
    </location>
</feature>
<feature type="transmembrane region" description="Helical" evidence="12">
    <location>
        <begin position="94"/>
        <end position="115"/>
    </location>
</feature>
<dbReference type="EMBL" id="KV722340">
    <property type="protein sequence ID" value="OCH94902.1"/>
    <property type="molecule type" value="Genomic_DNA"/>
</dbReference>
<feature type="transmembrane region" description="Helical" evidence="12">
    <location>
        <begin position="297"/>
        <end position="315"/>
    </location>
</feature>
<feature type="transmembrane region" description="Helical" evidence="12">
    <location>
        <begin position="178"/>
        <end position="203"/>
    </location>
</feature>
<dbReference type="OrthoDB" id="19039at2759"/>
<dbReference type="GO" id="GO:0052917">
    <property type="term" value="F:dol-P-Man:Man(7)GlcNAc(2)-PP-Dol alpha-1,6-mannosyltransferase activity"/>
    <property type="evidence" value="ECO:0007669"/>
    <property type="project" value="UniProtKB-EC"/>
</dbReference>
<comment type="function">
    <text evidence="10">Mannosyltransferase that operates in the biosynthetic pathway of dolichol-linked oligosaccharides, the glycan precursors employed in protein asparagine (N)-glycosylation. The assembly of dolichol-linked oligosaccharides begins on the cytosolic side of the endoplasmic reticulum membrane and finishes in its lumen. The sequential addition of sugars to dolichol pyrophosphate produces dolichol-linked oligosaccharides containing fourteen sugars, including two GlcNAcs, nine mannoses and three glucoses. Once assembled, the oligosaccharide is transferred from the lipid to nascent proteins by oligosaccharyltransferases. In the lumen of the endoplasmic reticulum, adds the eighth mannose residue in an alpha-1,6 linkage onto Man(7)GlcNAc(2)-PP-dolichol to produce Man(8)GlcNAc(2)-PP-dolichol.</text>
</comment>
<evidence type="ECO:0000256" key="5">
    <source>
        <dbReference type="ARBA" id="ARBA00022679"/>
    </source>
</evidence>
<keyword evidence="9 12" id="KW-0472">Membrane</keyword>
<keyword evidence="8 12" id="KW-1133">Transmembrane helix</keyword>
<evidence type="ECO:0000256" key="8">
    <source>
        <dbReference type="ARBA" id="ARBA00022989"/>
    </source>
</evidence>
<comment type="pathway">
    <text evidence="2">Protein modification; protein glycosylation.</text>
</comment>
<feature type="transmembrane region" description="Helical" evidence="12">
    <location>
        <begin position="121"/>
        <end position="141"/>
    </location>
</feature>
<comment type="subcellular location">
    <subcellularLocation>
        <location evidence="1 12">Endoplasmic reticulum membrane</location>
        <topology evidence="1 12">Multi-pass membrane protein</topology>
    </subcellularLocation>
</comment>
<keyword evidence="15" id="KW-1185">Reference proteome</keyword>
<reference evidence="14 15" key="1">
    <citation type="submission" date="2016-07" db="EMBL/GenBank/DDBJ databases">
        <title>Draft genome of the white-rot fungus Obba rivulosa 3A-2.</title>
        <authorList>
            <consortium name="DOE Joint Genome Institute"/>
            <person name="Miettinen O."/>
            <person name="Riley R."/>
            <person name="Acob R."/>
            <person name="Barry K."/>
            <person name="Cullen D."/>
            <person name="De Vries R."/>
            <person name="Hainaut M."/>
            <person name="Hatakka A."/>
            <person name="Henrissat B."/>
            <person name="Hilden K."/>
            <person name="Kuo R."/>
            <person name="Labutti K."/>
            <person name="Lipzen A."/>
            <person name="Makela M.R."/>
            <person name="Sandor L."/>
            <person name="Spatafora J.W."/>
            <person name="Grigoriev I.V."/>
            <person name="Hibbett D.S."/>
        </authorList>
    </citation>
    <scope>NUCLEOTIDE SEQUENCE [LARGE SCALE GENOMIC DNA]</scope>
    <source>
        <strain evidence="14 15">3A-2</strain>
    </source>
</reference>
<comment type="catalytic activity">
    <reaction evidence="11">
        <text>an alpha-D-Man-(1-&gt;2)-alpha-D-Man-(1-&gt;2)-alpha-D-Man-(1-&gt;3)-[alpha-D-Man-(1-&gt;2)-alpha-D-Man-(1-&gt;3)-alpha-D-Man-(1-&gt;6)]-beta-D-Man-(1-&gt;4)-beta-D-GlcNAc-(1-&gt;4)-alpha-D-GlcNAc-diphospho-di-trans,poly-cis-dolichol + a di-trans,poly-cis-dolichyl beta-D-mannosyl phosphate = an alpha-D-Man-(1-&gt;2)-alpha-D-Man-(1-&gt;2)-alpha-D-Man-(1-&gt;3)-[alpha-D-Man-(1-&gt;2)-alpha-D-Man-(1-&gt;3)-[alpha-D-Man-(1-&gt;6)]-alpha-D-Man-(1-&gt;6)]-beta-D-Man-(1-&gt;4)-beta-D-GlcNAc-(1-&gt;4)-alpha-D-GlcNAc-diphospho-di-trans,poly-cis-dolichol + a di-trans,poly-cis-dolichyl phosphate + H(+)</text>
        <dbReference type="Rhea" id="RHEA:29535"/>
        <dbReference type="Rhea" id="RHEA-COMP:19498"/>
        <dbReference type="Rhea" id="RHEA-COMP:19501"/>
        <dbReference type="Rhea" id="RHEA-COMP:19518"/>
        <dbReference type="Rhea" id="RHEA-COMP:19519"/>
        <dbReference type="ChEBI" id="CHEBI:15378"/>
        <dbReference type="ChEBI" id="CHEBI:57683"/>
        <dbReference type="ChEBI" id="CHEBI:58211"/>
        <dbReference type="ChEBI" id="CHEBI:132517"/>
        <dbReference type="ChEBI" id="CHEBI:132519"/>
        <dbReference type="EC" id="2.4.1.260"/>
    </reaction>
    <physiologicalReaction direction="left-to-right" evidence="11">
        <dbReference type="Rhea" id="RHEA:29536"/>
    </physiologicalReaction>
</comment>
<dbReference type="InterPro" id="IPR005599">
    <property type="entry name" value="GPI_mannosylTrfase"/>
</dbReference>
<evidence type="ECO:0000256" key="4">
    <source>
        <dbReference type="ARBA" id="ARBA00022676"/>
    </source>
</evidence>
<feature type="transmembrane region" description="Helical" evidence="12">
    <location>
        <begin position="268"/>
        <end position="290"/>
    </location>
</feature>
<feature type="chain" id="PRO_5034045322" description="Mannosyltransferase" evidence="13">
    <location>
        <begin position="21"/>
        <end position="524"/>
    </location>
</feature>
<evidence type="ECO:0000256" key="11">
    <source>
        <dbReference type="ARBA" id="ARBA00048899"/>
    </source>
</evidence>
<evidence type="ECO:0000313" key="14">
    <source>
        <dbReference type="EMBL" id="OCH94902.1"/>
    </source>
</evidence>
<protein>
    <recommendedName>
        <fullName evidence="12">Mannosyltransferase</fullName>
        <ecNumber evidence="12">2.4.1.-</ecNumber>
    </recommendedName>
</protein>
<evidence type="ECO:0000256" key="12">
    <source>
        <dbReference type="RuleBase" id="RU363075"/>
    </source>
</evidence>
<dbReference type="PANTHER" id="PTHR22760">
    <property type="entry name" value="GLYCOSYLTRANSFERASE"/>
    <property type="match status" value="1"/>
</dbReference>
<dbReference type="GO" id="GO:0005789">
    <property type="term" value="C:endoplasmic reticulum membrane"/>
    <property type="evidence" value="ECO:0007669"/>
    <property type="project" value="UniProtKB-SubCell"/>
</dbReference>
<keyword evidence="5" id="KW-0808">Transferase</keyword>
<evidence type="ECO:0000256" key="10">
    <source>
        <dbReference type="ARBA" id="ARBA00044721"/>
    </source>
</evidence>
<name>A0A8E2DSL4_9APHY</name>
<proteinExistence type="inferred from homology"/>
<evidence type="ECO:0000256" key="1">
    <source>
        <dbReference type="ARBA" id="ARBA00004477"/>
    </source>
</evidence>
<feature type="signal peptide" evidence="13">
    <location>
        <begin position="1"/>
        <end position="20"/>
    </location>
</feature>
<gene>
    <name evidence="14" type="ORF">OBBRIDRAFT_884451</name>
</gene>
<evidence type="ECO:0000256" key="9">
    <source>
        <dbReference type="ARBA" id="ARBA00023136"/>
    </source>
</evidence>
<dbReference type="GO" id="GO:0006487">
    <property type="term" value="P:protein N-linked glycosylation"/>
    <property type="evidence" value="ECO:0007669"/>
    <property type="project" value="TreeGrafter"/>
</dbReference>
<organism evidence="14 15">
    <name type="scientific">Obba rivulosa</name>
    <dbReference type="NCBI Taxonomy" id="1052685"/>
    <lineage>
        <taxon>Eukaryota</taxon>
        <taxon>Fungi</taxon>
        <taxon>Dikarya</taxon>
        <taxon>Basidiomycota</taxon>
        <taxon>Agaricomycotina</taxon>
        <taxon>Agaricomycetes</taxon>
        <taxon>Polyporales</taxon>
        <taxon>Gelatoporiaceae</taxon>
        <taxon>Obba</taxon>
    </lineage>
</organism>
<evidence type="ECO:0000256" key="7">
    <source>
        <dbReference type="ARBA" id="ARBA00022824"/>
    </source>
</evidence>
<dbReference type="Proteomes" id="UP000250043">
    <property type="component" value="Unassembled WGS sequence"/>
</dbReference>
<keyword evidence="7 12" id="KW-0256">Endoplasmic reticulum</keyword>
<dbReference type="Pfam" id="PF03901">
    <property type="entry name" value="Glyco_transf_22"/>
    <property type="match status" value="1"/>
</dbReference>
<evidence type="ECO:0000256" key="6">
    <source>
        <dbReference type="ARBA" id="ARBA00022692"/>
    </source>
</evidence>
<dbReference type="UniPathway" id="UPA00378"/>
<comment type="similarity">
    <text evidence="3 12">Belongs to the glycosyltransferase 22 family.</text>
</comment>
<evidence type="ECO:0000256" key="3">
    <source>
        <dbReference type="ARBA" id="ARBA00007063"/>
    </source>
</evidence>
<feature type="transmembrane region" description="Helical" evidence="12">
    <location>
        <begin position="215"/>
        <end position="239"/>
    </location>
</feature>
<sequence length="524" mass="57569">MSTILDVLTLAIASAHVVLAPYSKVEESFNLHATHDVLMYGVRPASLPNYDHFVFPGAVPRTFVGSVLLAWLSQPLIRLACLYHFVHDKSDLQVIVRLVLATANALGFCLLRRAVSRRFGGPASVLFTLLTCTQFHVPFWMGRTLPNTFALLPVNLALYLLVNRASNSTRPSESGLSAAMALLTFTAVVFRAEISLLLAPLVLQSLVCRHTTLGSVVKIGLVCGLSSIALTIGVDSYFWQQWPLWPEFYGLYFNVLQGKSSEWGVSPFHVYFTAHLPKLLLSALPLSLVGTLVDGRIQALLLPPIAFLILISGLGHKEWRFVVYVVPLFNIAAARGATWLISRRKGTLFGRLCFLSVAGLLAGNCLATVFLTRASMANYPGGHAMAQFNEIYGTRDHVHVHISNLAAQTGASLFLHTNAPPYPTHLCSSHNFPSVARQRHWVYNKTEHVAPSALGAAHDVTHAIAEVATAAELEKTDVWTAVSIVDGFDRWQLNREVLKGGLLDAAMRVVEMIRSPRLIILEKR</sequence>
<keyword evidence="6 12" id="KW-0812">Transmembrane</keyword>
<dbReference type="EC" id="2.4.1.-" evidence="12"/>
<dbReference type="PANTHER" id="PTHR22760:SF1">
    <property type="entry name" value="DOL-P-MAN:MAN(7)GLCNAC(2)-PP-DOL ALPHA-1,6-MANNOSYLTRANSFERASE"/>
    <property type="match status" value="1"/>
</dbReference>
<keyword evidence="4 12" id="KW-0328">Glycosyltransferase</keyword>
<dbReference type="AlphaFoldDB" id="A0A8E2DSL4"/>